<dbReference type="RefSeq" id="XP_005536882.1">
    <property type="nucleotide sequence ID" value="XM_005536825.1"/>
</dbReference>
<dbReference type="GeneID" id="16994618"/>
<dbReference type="EMBL" id="AP006494">
    <property type="protein sequence ID" value="BAM80846.1"/>
    <property type="molecule type" value="Genomic_DNA"/>
</dbReference>
<dbReference type="Gramene" id="CML261CT">
    <property type="protein sequence ID" value="CML261CT"/>
    <property type="gene ID" value="CML261C"/>
</dbReference>
<protein>
    <submittedName>
        <fullName evidence="1">Uncharacterized protein</fullName>
    </submittedName>
</protein>
<name>M1UT13_CYAM1</name>
<reference evidence="1 2" key="2">
    <citation type="journal article" date="2007" name="BMC Biol.">
        <title>A 100%-complete sequence reveals unusually simple genomic features in the hot-spring red alga Cyanidioschyzon merolae.</title>
        <authorList>
            <person name="Nozaki H."/>
            <person name="Takano H."/>
            <person name="Misumi O."/>
            <person name="Terasawa K."/>
            <person name="Matsuzaki M."/>
            <person name="Maruyama S."/>
            <person name="Nishida K."/>
            <person name="Yagisawa F."/>
            <person name="Yoshida Y."/>
            <person name="Fujiwara T."/>
            <person name="Takio S."/>
            <person name="Tamura K."/>
            <person name="Chung S.J."/>
            <person name="Nakamura S."/>
            <person name="Kuroiwa H."/>
            <person name="Tanaka K."/>
            <person name="Sato N."/>
            <person name="Kuroiwa T."/>
        </authorList>
    </citation>
    <scope>NUCLEOTIDE SEQUENCE [LARGE SCALE GENOMIC DNA]</scope>
    <source>
        <strain evidence="1 2">10D</strain>
    </source>
</reference>
<dbReference type="KEGG" id="cme:CYME_CML261C"/>
<evidence type="ECO:0000313" key="1">
    <source>
        <dbReference type="EMBL" id="BAM80846.1"/>
    </source>
</evidence>
<keyword evidence="2" id="KW-1185">Reference proteome</keyword>
<gene>
    <name evidence="1" type="ORF">CYME_CML261C</name>
</gene>
<reference evidence="1 2" key="1">
    <citation type="journal article" date="2004" name="Nature">
        <title>Genome sequence of the ultrasmall unicellular red alga Cyanidioschyzon merolae 10D.</title>
        <authorList>
            <person name="Matsuzaki M."/>
            <person name="Misumi O."/>
            <person name="Shin-i T."/>
            <person name="Maruyama S."/>
            <person name="Takahara M."/>
            <person name="Miyagishima S."/>
            <person name="Mori T."/>
            <person name="Nishida K."/>
            <person name="Yagisawa F."/>
            <person name="Nishida K."/>
            <person name="Yoshida Y."/>
            <person name="Nishimura Y."/>
            <person name="Nakao S."/>
            <person name="Kobayashi T."/>
            <person name="Momoyama Y."/>
            <person name="Higashiyama T."/>
            <person name="Minoda A."/>
            <person name="Sano M."/>
            <person name="Nomoto H."/>
            <person name="Oishi K."/>
            <person name="Hayashi H."/>
            <person name="Ohta F."/>
            <person name="Nishizaka S."/>
            <person name="Haga S."/>
            <person name="Miura S."/>
            <person name="Morishita T."/>
            <person name="Kabeya Y."/>
            <person name="Terasawa K."/>
            <person name="Suzuki Y."/>
            <person name="Ishii Y."/>
            <person name="Asakawa S."/>
            <person name="Takano H."/>
            <person name="Ohta N."/>
            <person name="Kuroiwa H."/>
            <person name="Tanaka K."/>
            <person name="Shimizu N."/>
            <person name="Sugano S."/>
            <person name="Sato N."/>
            <person name="Nozaki H."/>
            <person name="Ogasawara N."/>
            <person name="Kohara Y."/>
            <person name="Kuroiwa T."/>
        </authorList>
    </citation>
    <scope>NUCLEOTIDE SEQUENCE [LARGE SCALE GENOMIC DNA]</scope>
    <source>
        <strain evidence="1 2">10D</strain>
    </source>
</reference>
<dbReference type="HOGENOM" id="CLU_1752329_0_0_1"/>
<dbReference type="Proteomes" id="UP000007014">
    <property type="component" value="Chromosome 12"/>
</dbReference>
<organism evidence="1 2">
    <name type="scientific">Cyanidioschyzon merolae (strain NIES-3377 / 10D)</name>
    <name type="common">Unicellular red alga</name>
    <dbReference type="NCBI Taxonomy" id="280699"/>
    <lineage>
        <taxon>Eukaryota</taxon>
        <taxon>Rhodophyta</taxon>
        <taxon>Bangiophyceae</taxon>
        <taxon>Cyanidiales</taxon>
        <taxon>Cyanidiaceae</taxon>
        <taxon>Cyanidioschyzon</taxon>
    </lineage>
</organism>
<sequence>MQRVRASLQSIDFLTWSILESRVFRVSMLLFQGNAWMQKVVSLYGPERTRHSPMMMTCGQVRAQRSQKPSRQIIDFVRETNRTLFMAIEETAFDSVIVLIRVCAPRGCGRLCLHARASWASMIVIAAIASSGERVTASHEGTQSSLSLL</sequence>
<proteinExistence type="predicted"/>
<dbReference type="AlphaFoldDB" id="M1UT13"/>
<accession>M1UT13</accession>
<evidence type="ECO:0000313" key="2">
    <source>
        <dbReference type="Proteomes" id="UP000007014"/>
    </source>
</evidence>